<dbReference type="InterPro" id="IPR011990">
    <property type="entry name" value="TPR-like_helical_dom_sf"/>
</dbReference>
<evidence type="ECO:0000313" key="4">
    <source>
        <dbReference type="Proteomes" id="UP000324241"/>
    </source>
</evidence>
<name>A0A5M9M8E9_9EURO</name>
<feature type="compositionally biased region" description="Polar residues" evidence="1">
    <location>
        <begin position="196"/>
        <end position="209"/>
    </location>
</feature>
<dbReference type="InterPro" id="IPR045153">
    <property type="entry name" value="Est1/Ebs1-like"/>
</dbReference>
<dbReference type="GO" id="GO:0005697">
    <property type="term" value="C:telomerase holoenzyme complex"/>
    <property type="evidence" value="ECO:0007669"/>
    <property type="project" value="TreeGrafter"/>
</dbReference>
<dbReference type="EMBL" id="QUQM01000008">
    <property type="protein sequence ID" value="KAA8641866.1"/>
    <property type="molecule type" value="Genomic_DNA"/>
</dbReference>
<dbReference type="GO" id="GO:0042162">
    <property type="term" value="F:telomeric DNA binding"/>
    <property type="evidence" value="ECO:0007669"/>
    <property type="project" value="TreeGrafter"/>
</dbReference>
<feature type="compositionally biased region" description="Polar residues" evidence="1">
    <location>
        <begin position="77"/>
        <end position="97"/>
    </location>
</feature>
<feature type="domain" description="DNA/RNA-binding" evidence="2">
    <location>
        <begin position="433"/>
        <end position="491"/>
    </location>
</feature>
<reference evidence="3 4" key="1">
    <citation type="submission" date="2019-08" db="EMBL/GenBank/DDBJ databases">
        <title>The genome sequence of a newly discovered highly antifungal drug resistant Aspergillus species, Aspergillus tanneri NIH 1004.</title>
        <authorList>
            <person name="Mounaud S."/>
            <person name="Singh I."/>
            <person name="Joardar V."/>
            <person name="Pakala S."/>
            <person name="Pakala S."/>
            <person name="Venepally P."/>
            <person name="Chung J.K."/>
            <person name="Losada L."/>
            <person name="Nierman W.C."/>
        </authorList>
    </citation>
    <scope>NUCLEOTIDE SEQUENCE [LARGE SCALE GENOMIC DNA]</scope>
    <source>
        <strain evidence="3 4">NIH1004</strain>
    </source>
</reference>
<dbReference type="GeneID" id="54333506"/>
<evidence type="ECO:0000256" key="1">
    <source>
        <dbReference type="SAM" id="MobiDB-lite"/>
    </source>
</evidence>
<dbReference type="OrthoDB" id="2017974at2759"/>
<sequence length="817" mass="91420">MLIATQLIGLDDLLRIPEARTMSDDNVDRETLPFRLRDSDRDPVPISESRHSPDIGPGVDFLKKSAVPVLSDGESPAGSSTTNRAHHSASASLSNKRPGSVGAVPNNFLSDDLSEQGIEFIHTTAPKGHQPVWSEEQNASTCSLNRPVSLFATENRAGNSGIVSNGKHSSRFSPDSTDDRGSNEAGPSRPYHRNIRSSPTSNGSPNADSSARKEGTSLPSRRSRVSSERLSYGQESAQGLSNEQKSAGELSAVAGGTASHGIFLQPETHPITEEQLINEVRGIYAGLLMVEKKCIQIDKQQSESKTDLSHQQWQALIALHRTLLQEHHDFFMASQHPSASHALRRISEKYAMPARMWRYGIHAFLELLRHRLPDSLEPMLTFIYFAYSMMTLLLETVPAFEETWIECLGDLSRYRMAVEESNLQDREVWGGVAKYWYNRAADRNPDVGRIQHHLAVLARPDILQQLFYYTKSLVSVRAFPGTRESILLLFNPLMKGPRVIHHHQIIADFVTAHGYLFGRDCSDRFVRSADNFLSGLDNYVGRVGAAFKIQGVYITSSNLAAMLEYASPDALLPTEFHQEPIPDSRSPEDVYQQASSHWASVNDPQKVASDFLALNDSQKSSRLVYYGSCLTFHALSVFLDQIGDKNIFPALHLSLAFLWCLSSTQTGMRCAELVVPWKKIVTFLNTMFLPLLDMSLVEGDGFPLSDETKWLPEDFFIRGQVWSQAYYPQSFFEGSPTEDNGRNIELPSLKISRMYRCLWLGVRLAKFNRWMIYDSALQKFSVTAFALELEKLAEPYSPFLSTTEQQAPSADVEMRGS</sequence>
<dbReference type="VEuPathDB" id="FungiDB:EYZ11_003078"/>
<accession>A0A5M9M8E9</accession>
<dbReference type="AlphaFoldDB" id="A0A5M9M8E9"/>
<feature type="region of interest" description="Disordered" evidence="1">
    <location>
        <begin position="158"/>
        <end position="247"/>
    </location>
</feature>
<dbReference type="SUPFAM" id="SSF48452">
    <property type="entry name" value="TPR-like"/>
    <property type="match status" value="1"/>
</dbReference>
<dbReference type="Proteomes" id="UP000324241">
    <property type="component" value="Unassembled WGS sequence"/>
</dbReference>
<proteinExistence type="predicted"/>
<dbReference type="GO" id="GO:0000184">
    <property type="term" value="P:nuclear-transcribed mRNA catabolic process, nonsense-mediated decay"/>
    <property type="evidence" value="ECO:0007669"/>
    <property type="project" value="TreeGrafter"/>
</dbReference>
<evidence type="ECO:0000259" key="2">
    <source>
        <dbReference type="Pfam" id="PF10373"/>
    </source>
</evidence>
<dbReference type="PANTHER" id="PTHR15696">
    <property type="entry name" value="SMG-7 SUPPRESSOR WITH MORPHOLOGICAL EFFECT ON GENITALIA PROTEIN 7"/>
    <property type="match status" value="1"/>
</dbReference>
<feature type="compositionally biased region" description="Polar residues" evidence="1">
    <location>
        <begin position="233"/>
        <end position="245"/>
    </location>
</feature>
<gene>
    <name evidence="3" type="ORF">ATNIH1004_010805</name>
</gene>
<feature type="compositionally biased region" description="Polar residues" evidence="1">
    <location>
        <begin position="158"/>
        <end position="175"/>
    </location>
</feature>
<dbReference type="FunFam" id="1.25.40.10:FF:000202">
    <property type="entry name" value="Unplaced genomic scaffold supercont1.7, whole genome shotgun sequence"/>
    <property type="match status" value="1"/>
</dbReference>
<feature type="compositionally biased region" description="Basic and acidic residues" evidence="1">
    <location>
        <begin position="31"/>
        <end position="53"/>
    </location>
</feature>
<dbReference type="InterPro" id="IPR018834">
    <property type="entry name" value="DNA/RNA-bd_Est1-type"/>
</dbReference>
<protein>
    <recommendedName>
        <fullName evidence="2">DNA/RNA-binding domain-containing protein</fullName>
    </recommendedName>
</protein>
<dbReference type="VEuPathDB" id="FungiDB:EYZ11_003089"/>
<evidence type="ECO:0000313" key="3">
    <source>
        <dbReference type="EMBL" id="KAA8641866.1"/>
    </source>
</evidence>
<feature type="region of interest" description="Disordered" evidence="1">
    <location>
        <begin position="31"/>
        <end position="108"/>
    </location>
</feature>
<dbReference type="GO" id="GO:0070034">
    <property type="term" value="F:telomerase RNA binding"/>
    <property type="evidence" value="ECO:0007669"/>
    <property type="project" value="TreeGrafter"/>
</dbReference>
<dbReference type="RefSeq" id="XP_033421228.1">
    <property type="nucleotide sequence ID" value="XM_033575373.1"/>
</dbReference>
<dbReference type="Pfam" id="PF10373">
    <property type="entry name" value="EST1_DNA_bind"/>
    <property type="match status" value="1"/>
</dbReference>
<organism evidence="3 4">
    <name type="scientific">Aspergillus tanneri</name>
    <dbReference type="NCBI Taxonomy" id="1220188"/>
    <lineage>
        <taxon>Eukaryota</taxon>
        <taxon>Fungi</taxon>
        <taxon>Dikarya</taxon>
        <taxon>Ascomycota</taxon>
        <taxon>Pezizomycotina</taxon>
        <taxon>Eurotiomycetes</taxon>
        <taxon>Eurotiomycetidae</taxon>
        <taxon>Eurotiales</taxon>
        <taxon>Aspergillaceae</taxon>
        <taxon>Aspergillus</taxon>
        <taxon>Aspergillus subgen. Circumdati</taxon>
    </lineage>
</organism>
<comment type="caution">
    <text evidence="3">The sequence shown here is derived from an EMBL/GenBank/DDBJ whole genome shotgun (WGS) entry which is preliminary data.</text>
</comment>
<dbReference type="PANTHER" id="PTHR15696:SF0">
    <property type="entry name" value="TELOMERASE-BINDING PROTEIN EST1A"/>
    <property type="match status" value="1"/>
</dbReference>
<dbReference type="Gene3D" id="1.25.40.10">
    <property type="entry name" value="Tetratricopeptide repeat domain"/>
    <property type="match status" value="1"/>
</dbReference>